<dbReference type="PANTHER" id="PTHR45436">
    <property type="entry name" value="SENSOR HISTIDINE KINASE YKOH"/>
    <property type="match status" value="1"/>
</dbReference>
<evidence type="ECO:0000256" key="8">
    <source>
        <dbReference type="ARBA" id="ARBA00022989"/>
    </source>
</evidence>
<dbReference type="SUPFAM" id="SSF47384">
    <property type="entry name" value="Homodimeric domain of signal transducing histidine kinase"/>
    <property type="match status" value="1"/>
</dbReference>
<dbReference type="CDD" id="cd06225">
    <property type="entry name" value="HAMP"/>
    <property type="match status" value="1"/>
</dbReference>
<dbReference type="RefSeq" id="WP_184339424.1">
    <property type="nucleotide sequence ID" value="NZ_JACHIG010000004.1"/>
</dbReference>
<dbReference type="InterPro" id="IPR003661">
    <property type="entry name" value="HisK_dim/P_dom"/>
</dbReference>
<feature type="transmembrane region" description="Helical" evidence="12">
    <location>
        <begin position="234"/>
        <end position="255"/>
    </location>
</feature>
<dbReference type="CDD" id="cd00075">
    <property type="entry name" value="HATPase"/>
    <property type="match status" value="1"/>
</dbReference>
<evidence type="ECO:0000313" key="16">
    <source>
        <dbReference type="Proteomes" id="UP000590740"/>
    </source>
</evidence>
<dbReference type="SMART" id="SM00304">
    <property type="entry name" value="HAMP"/>
    <property type="match status" value="1"/>
</dbReference>
<dbReference type="PROSITE" id="PS50885">
    <property type="entry name" value="HAMP"/>
    <property type="match status" value="1"/>
</dbReference>
<dbReference type="SUPFAM" id="SSF158472">
    <property type="entry name" value="HAMP domain-like"/>
    <property type="match status" value="1"/>
</dbReference>
<dbReference type="Gene3D" id="1.10.287.130">
    <property type="match status" value="1"/>
</dbReference>
<accession>A0A7W8DJW3</accession>
<dbReference type="GO" id="GO:0000155">
    <property type="term" value="F:phosphorelay sensor kinase activity"/>
    <property type="evidence" value="ECO:0007669"/>
    <property type="project" value="InterPro"/>
</dbReference>
<comment type="catalytic activity">
    <reaction evidence="1">
        <text>ATP + protein L-histidine = ADP + protein N-phospho-L-histidine.</text>
        <dbReference type="EC" id="2.7.13.3"/>
    </reaction>
</comment>
<feature type="domain" description="HAMP" evidence="14">
    <location>
        <begin position="257"/>
        <end position="311"/>
    </location>
</feature>
<dbReference type="AlphaFoldDB" id="A0A7W8DJW3"/>
<evidence type="ECO:0000259" key="13">
    <source>
        <dbReference type="PROSITE" id="PS50109"/>
    </source>
</evidence>
<keyword evidence="10 12" id="KW-0472">Membrane</keyword>
<dbReference type="CDD" id="cd00082">
    <property type="entry name" value="HisKA"/>
    <property type="match status" value="1"/>
</dbReference>
<evidence type="ECO:0000256" key="4">
    <source>
        <dbReference type="ARBA" id="ARBA00022553"/>
    </source>
</evidence>
<dbReference type="Pfam" id="PF02518">
    <property type="entry name" value="HATPase_c"/>
    <property type="match status" value="1"/>
</dbReference>
<gene>
    <name evidence="15" type="ORF">HNQ65_002074</name>
</gene>
<comment type="subcellular location">
    <subcellularLocation>
        <location evidence="2">Membrane</location>
    </subcellularLocation>
</comment>
<evidence type="ECO:0000256" key="12">
    <source>
        <dbReference type="SAM" id="Phobius"/>
    </source>
</evidence>
<evidence type="ECO:0000313" key="15">
    <source>
        <dbReference type="EMBL" id="MBB5032492.1"/>
    </source>
</evidence>
<feature type="transmembrane region" description="Helical" evidence="12">
    <location>
        <begin position="14"/>
        <end position="37"/>
    </location>
</feature>
<evidence type="ECO:0000256" key="3">
    <source>
        <dbReference type="ARBA" id="ARBA00012438"/>
    </source>
</evidence>
<dbReference type="InterPro" id="IPR036890">
    <property type="entry name" value="HATPase_C_sf"/>
</dbReference>
<dbReference type="PANTHER" id="PTHR45436:SF5">
    <property type="entry name" value="SENSOR HISTIDINE KINASE TRCS"/>
    <property type="match status" value="1"/>
</dbReference>
<dbReference type="InterPro" id="IPR003594">
    <property type="entry name" value="HATPase_dom"/>
</dbReference>
<proteinExistence type="predicted"/>
<keyword evidence="4" id="KW-0597">Phosphoprotein</keyword>
<dbReference type="EC" id="2.7.13.3" evidence="3"/>
<sequence>MSAPANTRSFRTRLALQTIVVAGALVAGFGTAAWWYASRTLERSVDDRIIAPAQRVWNRIDPYTTDAQFKMIADLVFGTSPDRNSTHAALVVQEHAQGKTLFATPNAPKDLDVYFRSCFPTAEEIQRAPQGPHPGGAGGPPGPPGSRRREPPPPRGGGGFDELLGTPGYDLGRPPPPDDELPFRPQMPMVREPTTFTARSGGIDWRFGAFSSPSYTIFVGLSLTDVYAEINRMAWWYVSAGALGLALAGLGALWTSRQAMRPLERVVGTAQRLTASDLAERIPLQKDDNREFAQLIDVLNGMMQRLEASFQQAVRFTADASHELKTPLAIMLADLDDAVRHSTPGSTEHERFTSLFQEATRLKQITQSLLLLSQADAGRLPTHPETYDLSTDLERLIEDGEILCEQAGLKLEHHIQPGISVHADRALLQQVFQNLLSNAVKYNRPGGSVSLSLSRQDGMMVFTALNTGPGIPAENQQRLFERFFRGDKAHTRQKDGFGLGLNIATELARANGADLRLVSSKEDETIFEVRMPAQAEMVAA</sequence>
<comment type="caution">
    <text evidence="15">The sequence shown here is derived from an EMBL/GenBank/DDBJ whole genome shotgun (WGS) entry which is preliminary data.</text>
</comment>
<keyword evidence="16" id="KW-1185">Reference proteome</keyword>
<dbReference type="EMBL" id="JACHIG010000004">
    <property type="protein sequence ID" value="MBB5032492.1"/>
    <property type="molecule type" value="Genomic_DNA"/>
</dbReference>
<dbReference type="InterPro" id="IPR036097">
    <property type="entry name" value="HisK_dim/P_sf"/>
</dbReference>
<evidence type="ECO:0000256" key="9">
    <source>
        <dbReference type="ARBA" id="ARBA00023012"/>
    </source>
</evidence>
<feature type="domain" description="Histidine kinase" evidence="13">
    <location>
        <begin position="319"/>
        <end position="535"/>
    </location>
</feature>
<keyword evidence="6 12" id="KW-0812">Transmembrane</keyword>
<dbReference type="SMART" id="SM00388">
    <property type="entry name" value="HisKA"/>
    <property type="match status" value="1"/>
</dbReference>
<evidence type="ECO:0000259" key="14">
    <source>
        <dbReference type="PROSITE" id="PS50885"/>
    </source>
</evidence>
<dbReference type="InterPro" id="IPR004358">
    <property type="entry name" value="Sig_transdc_His_kin-like_C"/>
</dbReference>
<dbReference type="Proteomes" id="UP000590740">
    <property type="component" value="Unassembled WGS sequence"/>
</dbReference>
<dbReference type="Pfam" id="PF00512">
    <property type="entry name" value="HisKA"/>
    <property type="match status" value="1"/>
</dbReference>
<evidence type="ECO:0000256" key="2">
    <source>
        <dbReference type="ARBA" id="ARBA00004370"/>
    </source>
</evidence>
<keyword evidence="5" id="KW-0808">Transferase</keyword>
<evidence type="ECO:0000256" key="5">
    <source>
        <dbReference type="ARBA" id="ARBA00022679"/>
    </source>
</evidence>
<dbReference type="InterPro" id="IPR050428">
    <property type="entry name" value="TCS_sensor_his_kinase"/>
</dbReference>
<name>A0A7W8DJW3_9BACT</name>
<dbReference type="GO" id="GO:0005886">
    <property type="term" value="C:plasma membrane"/>
    <property type="evidence" value="ECO:0007669"/>
    <property type="project" value="TreeGrafter"/>
</dbReference>
<organism evidence="15 16">
    <name type="scientific">Prosthecobacter vanneervenii</name>
    <dbReference type="NCBI Taxonomy" id="48466"/>
    <lineage>
        <taxon>Bacteria</taxon>
        <taxon>Pseudomonadati</taxon>
        <taxon>Verrucomicrobiota</taxon>
        <taxon>Verrucomicrobiia</taxon>
        <taxon>Verrucomicrobiales</taxon>
        <taxon>Verrucomicrobiaceae</taxon>
        <taxon>Prosthecobacter</taxon>
    </lineage>
</organism>
<keyword evidence="7 15" id="KW-0418">Kinase</keyword>
<dbReference type="PROSITE" id="PS50109">
    <property type="entry name" value="HIS_KIN"/>
    <property type="match status" value="1"/>
</dbReference>
<reference evidence="15 16" key="1">
    <citation type="submission" date="2020-08" db="EMBL/GenBank/DDBJ databases">
        <title>Genomic Encyclopedia of Type Strains, Phase IV (KMG-IV): sequencing the most valuable type-strain genomes for metagenomic binning, comparative biology and taxonomic classification.</title>
        <authorList>
            <person name="Goeker M."/>
        </authorList>
    </citation>
    <scope>NUCLEOTIDE SEQUENCE [LARGE SCALE GENOMIC DNA]</scope>
    <source>
        <strain evidence="15 16">DSM 12252</strain>
    </source>
</reference>
<keyword evidence="8 12" id="KW-1133">Transmembrane helix</keyword>
<dbReference type="PRINTS" id="PR00344">
    <property type="entry name" value="BCTRLSENSOR"/>
</dbReference>
<dbReference type="SMART" id="SM00387">
    <property type="entry name" value="HATPase_c"/>
    <property type="match status" value="1"/>
</dbReference>
<dbReference type="Pfam" id="PF00672">
    <property type="entry name" value="HAMP"/>
    <property type="match status" value="1"/>
</dbReference>
<evidence type="ECO:0000256" key="10">
    <source>
        <dbReference type="ARBA" id="ARBA00023136"/>
    </source>
</evidence>
<protein>
    <recommendedName>
        <fullName evidence="3">histidine kinase</fullName>
        <ecNumber evidence="3">2.7.13.3</ecNumber>
    </recommendedName>
</protein>
<evidence type="ECO:0000256" key="1">
    <source>
        <dbReference type="ARBA" id="ARBA00000085"/>
    </source>
</evidence>
<feature type="region of interest" description="Disordered" evidence="11">
    <location>
        <begin position="126"/>
        <end position="184"/>
    </location>
</feature>
<dbReference type="Gene3D" id="3.30.565.10">
    <property type="entry name" value="Histidine kinase-like ATPase, C-terminal domain"/>
    <property type="match status" value="1"/>
</dbReference>
<evidence type="ECO:0000256" key="7">
    <source>
        <dbReference type="ARBA" id="ARBA00022777"/>
    </source>
</evidence>
<keyword evidence="9" id="KW-0902">Two-component regulatory system</keyword>
<dbReference type="SUPFAM" id="SSF55874">
    <property type="entry name" value="ATPase domain of HSP90 chaperone/DNA topoisomerase II/histidine kinase"/>
    <property type="match status" value="1"/>
</dbReference>
<dbReference type="InterPro" id="IPR005467">
    <property type="entry name" value="His_kinase_dom"/>
</dbReference>
<evidence type="ECO:0000256" key="11">
    <source>
        <dbReference type="SAM" id="MobiDB-lite"/>
    </source>
</evidence>
<dbReference type="InterPro" id="IPR003660">
    <property type="entry name" value="HAMP_dom"/>
</dbReference>
<dbReference type="Gene3D" id="6.10.340.10">
    <property type="match status" value="1"/>
</dbReference>
<evidence type="ECO:0000256" key="6">
    <source>
        <dbReference type="ARBA" id="ARBA00022692"/>
    </source>
</evidence>